<dbReference type="PANTHER" id="PTHR31680">
    <property type="entry name" value="LONGIFOLIA PROTEIN"/>
    <property type="match status" value="1"/>
</dbReference>
<dbReference type="OMA" id="CDERESK"/>
<reference evidence="3 5" key="1">
    <citation type="journal article" date="2017" name="Nature">
        <title>The sunflower genome provides insights into oil metabolism, flowering and Asterid evolution.</title>
        <authorList>
            <person name="Badouin H."/>
            <person name="Gouzy J."/>
            <person name="Grassa C.J."/>
            <person name="Murat F."/>
            <person name="Staton S.E."/>
            <person name="Cottret L."/>
            <person name="Lelandais-Briere C."/>
            <person name="Owens G.L."/>
            <person name="Carrere S."/>
            <person name="Mayjonade B."/>
            <person name="Legrand L."/>
            <person name="Gill N."/>
            <person name="Kane N.C."/>
            <person name="Bowers J.E."/>
            <person name="Hubner S."/>
            <person name="Bellec A."/>
            <person name="Berard A."/>
            <person name="Berges H."/>
            <person name="Blanchet N."/>
            <person name="Boniface M.C."/>
            <person name="Brunel D."/>
            <person name="Catrice O."/>
            <person name="Chaidir N."/>
            <person name="Claudel C."/>
            <person name="Donnadieu C."/>
            <person name="Faraut T."/>
            <person name="Fievet G."/>
            <person name="Helmstetter N."/>
            <person name="King M."/>
            <person name="Knapp S.J."/>
            <person name="Lai Z."/>
            <person name="Le Paslier M.C."/>
            <person name="Lippi Y."/>
            <person name="Lorenzon L."/>
            <person name="Mandel J.R."/>
            <person name="Marage G."/>
            <person name="Marchand G."/>
            <person name="Marquand E."/>
            <person name="Bret-Mestries E."/>
            <person name="Morien E."/>
            <person name="Nambeesan S."/>
            <person name="Nguyen T."/>
            <person name="Pegot-Espagnet P."/>
            <person name="Pouilly N."/>
            <person name="Raftis F."/>
            <person name="Sallet E."/>
            <person name="Schiex T."/>
            <person name="Thomas J."/>
            <person name="Vandecasteele C."/>
            <person name="Vares D."/>
            <person name="Vear F."/>
            <person name="Vautrin S."/>
            <person name="Crespi M."/>
            <person name="Mangin B."/>
            <person name="Burke J.M."/>
            <person name="Salse J."/>
            <person name="Munos S."/>
            <person name="Vincourt P."/>
            <person name="Rieseberg L.H."/>
            <person name="Langlade N.B."/>
        </authorList>
    </citation>
    <scope>NUCLEOTIDE SEQUENCE [LARGE SCALE GENOMIC DNA]</scope>
    <source>
        <strain evidence="5">cv. SF193</strain>
        <tissue evidence="3">Leaves</tissue>
    </source>
</reference>
<reference evidence="4" key="2">
    <citation type="submission" date="2017-02" db="EMBL/GenBank/DDBJ databases">
        <title>Sunflower complete genome.</title>
        <authorList>
            <person name="Langlade N."/>
            <person name="Munos S."/>
        </authorList>
    </citation>
    <scope>NUCLEOTIDE SEQUENCE [LARGE SCALE GENOMIC DNA]</scope>
    <source>
        <tissue evidence="4">Leaves</tissue>
    </source>
</reference>
<reference evidence="3" key="3">
    <citation type="submission" date="2020-06" db="EMBL/GenBank/DDBJ databases">
        <title>Helianthus annuus Genome sequencing and assembly Release 2.</title>
        <authorList>
            <person name="Gouzy J."/>
            <person name="Langlade N."/>
            <person name="Munos S."/>
        </authorList>
    </citation>
    <scope>NUCLEOTIDE SEQUENCE</scope>
    <source>
        <tissue evidence="3">Leaves</tissue>
    </source>
</reference>
<feature type="domain" description="DUF4378" evidence="2">
    <location>
        <begin position="600"/>
        <end position="763"/>
    </location>
</feature>
<dbReference type="Gramene" id="mRNA:HanXRQr2_Chr15g0711571">
    <property type="protein sequence ID" value="mRNA:HanXRQr2_Chr15g0711571"/>
    <property type="gene ID" value="HanXRQr2_Chr15g0711571"/>
</dbReference>
<feature type="compositionally biased region" description="Basic and acidic residues" evidence="1">
    <location>
        <begin position="55"/>
        <end position="82"/>
    </location>
</feature>
<feature type="region of interest" description="Disordered" evidence="1">
    <location>
        <begin position="230"/>
        <end position="253"/>
    </location>
</feature>
<dbReference type="InterPro" id="IPR025486">
    <property type="entry name" value="DUF4378"/>
</dbReference>
<feature type="compositionally biased region" description="Basic residues" evidence="1">
    <location>
        <begin position="443"/>
        <end position="456"/>
    </location>
</feature>
<feature type="region of interest" description="Disordered" evidence="1">
    <location>
        <begin position="334"/>
        <end position="365"/>
    </location>
</feature>
<protein>
    <recommendedName>
        <fullName evidence="2">DUF4378 domain-containing protein</fullName>
    </recommendedName>
</protein>
<feature type="region of interest" description="Disordered" evidence="1">
    <location>
        <begin position="280"/>
        <end position="317"/>
    </location>
</feature>
<organism evidence="4 5">
    <name type="scientific">Helianthus annuus</name>
    <name type="common">Common sunflower</name>
    <dbReference type="NCBI Taxonomy" id="4232"/>
    <lineage>
        <taxon>Eukaryota</taxon>
        <taxon>Viridiplantae</taxon>
        <taxon>Streptophyta</taxon>
        <taxon>Embryophyta</taxon>
        <taxon>Tracheophyta</taxon>
        <taxon>Spermatophyta</taxon>
        <taxon>Magnoliopsida</taxon>
        <taxon>eudicotyledons</taxon>
        <taxon>Gunneridae</taxon>
        <taxon>Pentapetalae</taxon>
        <taxon>asterids</taxon>
        <taxon>campanulids</taxon>
        <taxon>Asterales</taxon>
        <taxon>Asteraceae</taxon>
        <taxon>Asteroideae</taxon>
        <taxon>Heliantheae alliance</taxon>
        <taxon>Heliantheae</taxon>
        <taxon>Helianthus</taxon>
    </lineage>
</organism>
<accession>A0A251SBC6</accession>
<dbReference type="STRING" id="4232.A0A251SBC6"/>
<proteinExistence type="predicted"/>
<dbReference type="OrthoDB" id="769613at2759"/>
<dbReference type="EMBL" id="CM007904">
    <property type="protein sequence ID" value="OTF95968.1"/>
    <property type="molecule type" value="Genomic_DNA"/>
</dbReference>
<dbReference type="EMBL" id="MNCJ02000330">
    <property type="protein sequence ID" value="KAF5766117.1"/>
    <property type="molecule type" value="Genomic_DNA"/>
</dbReference>
<keyword evidence="5" id="KW-1185">Reference proteome</keyword>
<evidence type="ECO:0000313" key="5">
    <source>
        <dbReference type="Proteomes" id="UP000215914"/>
    </source>
</evidence>
<feature type="compositionally biased region" description="Basic and acidic residues" evidence="1">
    <location>
        <begin position="303"/>
        <end position="317"/>
    </location>
</feature>
<feature type="compositionally biased region" description="Polar residues" evidence="1">
    <location>
        <begin position="394"/>
        <end position="405"/>
    </location>
</feature>
<feature type="region of interest" description="Disordered" evidence="1">
    <location>
        <begin position="386"/>
        <end position="496"/>
    </location>
</feature>
<evidence type="ECO:0000259" key="2">
    <source>
        <dbReference type="Pfam" id="PF14309"/>
    </source>
</evidence>
<feature type="compositionally biased region" description="Low complexity" evidence="1">
    <location>
        <begin position="83"/>
        <end position="100"/>
    </location>
</feature>
<gene>
    <name evidence="4" type="ORF">HannXRQ_Chr15g0488921</name>
    <name evidence="3" type="ORF">HanXRQr2_Chr15g0711571</name>
</gene>
<dbReference type="Pfam" id="PF14309">
    <property type="entry name" value="DUF4378"/>
    <property type="match status" value="1"/>
</dbReference>
<sequence>MAAKVVYTVRDDKQGLQKQLGCMNGIFHLLDRGYLLGLHRHWRNQNRLTTGQSENGEKDMKKSSEKAKERNQKKRMIEKSRASVDSSRNSSSSSGSSTTFSYFDCSRRVQTECQLPSVPTSPNLHKKQREWSAPTPDIRDVVKDSMTRASRVTKAERVGPFMKHVDSPRPFTHQNPIQYNRKDQNLVKIHKTSSEVKKVKEISRFSCDERESKYSLKSTFKVNELPRLSLDSKRNPKKNYMNEPRSEPRISNRSSSGIVARLMGLDGLTDSICEVKPAYGDQLGSRSPKMHSKIKPTLQPQESCDRGSREPFKTSGEDLRAFKKIVEAMQMTKTAFEKSDQPGSPTVKGSSSPKKHELLNRSVKPAKLATEPVMVTGLHYVNHTARKLVKDPNPRNNKVTGTTSRSLEDLTGERPVSSPRPQRSKNGIDKQCVNGPSSDSSRIKRQSHLKTRHAKIKPVNPKKNNEQPCIYSDGPRNLSQDGDAVNSLKSESKQEVTPNNFVERLIDKPMVELAKLTVDQASPVSVLDAFYAEDTPSPVKKKPNAFNDYSNFCIDETEWNQVGVYNLATRTDSSDFHQTELLNSTDGERAKYPCESTNGDHKYIKEILSAAGFLKDPDSAIRIAQLHSTGSMIKPELFHILEKTNKECHKNNPSSNSREKVRRKLIFDSVNDILFHKVVVSGFSGKRCVRIVDGEKLLTEVWLEIDGLESSSERCVYDEDDGIKILVSADLNRSSQDWDEYCYEVPGLVLDIERLIFKDLIDEVVNADAAGVQHRQVRHCRRLFSM</sequence>
<dbReference type="AlphaFoldDB" id="A0A251SBC6"/>
<evidence type="ECO:0000313" key="4">
    <source>
        <dbReference type="EMBL" id="OTF95968.1"/>
    </source>
</evidence>
<dbReference type="InterPro" id="IPR033334">
    <property type="entry name" value="LNG1/2"/>
</dbReference>
<evidence type="ECO:0000313" key="3">
    <source>
        <dbReference type="EMBL" id="KAF5766117.1"/>
    </source>
</evidence>
<name>A0A251SBC6_HELAN</name>
<feature type="compositionally biased region" description="Polar residues" evidence="1">
    <location>
        <begin position="341"/>
        <end position="352"/>
    </location>
</feature>
<dbReference type="InParanoid" id="A0A251SBC6"/>
<dbReference type="PANTHER" id="PTHR31680:SF15">
    <property type="entry name" value="PROTEIN LONGIFOLIA 2"/>
    <property type="match status" value="1"/>
</dbReference>
<evidence type="ECO:0000256" key="1">
    <source>
        <dbReference type="SAM" id="MobiDB-lite"/>
    </source>
</evidence>
<dbReference type="Proteomes" id="UP000215914">
    <property type="component" value="Chromosome 15"/>
</dbReference>
<feature type="region of interest" description="Disordered" evidence="1">
    <location>
        <begin position="47"/>
        <end position="100"/>
    </location>
</feature>
<dbReference type="GO" id="GO:0051513">
    <property type="term" value="P:regulation of monopolar cell growth"/>
    <property type="evidence" value="ECO:0007669"/>
    <property type="project" value="InterPro"/>
</dbReference>